<evidence type="ECO:0000313" key="3">
    <source>
        <dbReference type="Proteomes" id="UP000325211"/>
    </source>
</evidence>
<dbReference type="OrthoDB" id="4335952at2"/>
<dbReference type="AlphaFoldDB" id="A0A5P2D3D8"/>
<organism evidence="2 3">
    <name type="scientific">Streptomyces venezuelae</name>
    <dbReference type="NCBI Taxonomy" id="54571"/>
    <lineage>
        <taxon>Bacteria</taxon>
        <taxon>Bacillati</taxon>
        <taxon>Actinomycetota</taxon>
        <taxon>Actinomycetes</taxon>
        <taxon>Kitasatosporales</taxon>
        <taxon>Streptomycetaceae</taxon>
        <taxon>Streptomyces</taxon>
    </lineage>
</organism>
<feature type="signal peptide" evidence="1">
    <location>
        <begin position="1"/>
        <end position="29"/>
    </location>
</feature>
<gene>
    <name evidence="2" type="ORF">DEJ50_13610</name>
</gene>
<dbReference type="EMBL" id="CP029190">
    <property type="protein sequence ID" value="QES48707.1"/>
    <property type="molecule type" value="Genomic_DNA"/>
</dbReference>
<dbReference type="Proteomes" id="UP000325211">
    <property type="component" value="Chromosome"/>
</dbReference>
<evidence type="ECO:0000313" key="2">
    <source>
        <dbReference type="EMBL" id="QES48707.1"/>
    </source>
</evidence>
<dbReference type="RefSeq" id="WP_150208239.1">
    <property type="nucleotide sequence ID" value="NZ_CP029190.1"/>
</dbReference>
<feature type="chain" id="PRO_5024946870" description="Secreted protein" evidence="1">
    <location>
        <begin position="30"/>
        <end position="146"/>
    </location>
</feature>
<keyword evidence="1" id="KW-0732">Signal</keyword>
<name>A0A5P2D3D8_STRVZ</name>
<evidence type="ECO:0000256" key="1">
    <source>
        <dbReference type="SAM" id="SignalP"/>
    </source>
</evidence>
<evidence type="ECO:0008006" key="4">
    <source>
        <dbReference type="Google" id="ProtNLM"/>
    </source>
</evidence>
<reference evidence="2 3" key="1">
    <citation type="submission" date="2018-05" db="EMBL/GenBank/DDBJ databases">
        <title>Streptomyces venezuelae.</title>
        <authorList>
            <person name="Kim W."/>
            <person name="Lee N."/>
            <person name="Cho B.-K."/>
        </authorList>
    </citation>
    <scope>NUCLEOTIDE SEQUENCE [LARGE SCALE GENOMIC DNA]</scope>
    <source>
        <strain evidence="2 3">ATCC 21782</strain>
    </source>
</reference>
<proteinExistence type="predicted"/>
<sequence length="146" mass="14628">MHLKKATRVLVPATLAAAILMGAAGPASALETERAAAPQAAAAGPIDDLVKGILDAIRGILPAGVALPEITIPEITLPEVGLPDLNIPGLELPSIPGVQIPELPPLTPPALPAPATPVEIVPELPEIVPELPEIVPPSVLPAAGTA</sequence>
<protein>
    <recommendedName>
        <fullName evidence="4">Secreted protein</fullName>
    </recommendedName>
</protein>
<accession>A0A5P2D3D8</accession>